<dbReference type="PANTHER" id="PTHR43591:SF24">
    <property type="entry name" value="2-METHOXY-6-POLYPRENYL-1,4-BENZOQUINOL METHYLASE, MITOCHONDRIAL"/>
    <property type="match status" value="1"/>
</dbReference>
<dbReference type="AlphaFoldDB" id="A0A7K1V0G8"/>
<proteinExistence type="predicted"/>
<evidence type="ECO:0000313" key="4">
    <source>
        <dbReference type="Proteomes" id="UP000466794"/>
    </source>
</evidence>
<feature type="domain" description="Methyltransferase" evidence="2">
    <location>
        <begin position="70"/>
        <end position="174"/>
    </location>
</feature>
<evidence type="ECO:0000259" key="2">
    <source>
        <dbReference type="Pfam" id="PF13649"/>
    </source>
</evidence>
<dbReference type="SUPFAM" id="SSF53335">
    <property type="entry name" value="S-adenosyl-L-methionine-dependent methyltransferases"/>
    <property type="match status" value="1"/>
</dbReference>
<reference evidence="3 4" key="1">
    <citation type="submission" date="2019-12" db="EMBL/GenBank/DDBJ databases">
        <title>Nocardia sp. nov. ET3-3 isolated from soil.</title>
        <authorList>
            <person name="Kanchanasin P."/>
            <person name="Tanasupawat S."/>
            <person name="Yuki M."/>
            <person name="Kudo T."/>
        </authorList>
    </citation>
    <scope>NUCLEOTIDE SEQUENCE [LARGE SCALE GENOMIC DNA]</scope>
    <source>
        <strain evidence="3 4">ET3-3</strain>
    </source>
</reference>
<keyword evidence="3" id="KW-0808">Transferase</keyword>
<dbReference type="Gene3D" id="3.40.50.150">
    <property type="entry name" value="Vaccinia Virus protein VP39"/>
    <property type="match status" value="1"/>
</dbReference>
<feature type="compositionally biased region" description="Basic residues" evidence="1">
    <location>
        <begin position="14"/>
        <end position="25"/>
    </location>
</feature>
<dbReference type="RefSeq" id="WP_157389511.1">
    <property type="nucleotide sequence ID" value="NZ_WRPP01000004.1"/>
</dbReference>
<dbReference type="EMBL" id="WRPP01000004">
    <property type="protein sequence ID" value="MVU79929.1"/>
    <property type="molecule type" value="Genomic_DNA"/>
</dbReference>
<comment type="caution">
    <text evidence="3">The sequence shown here is derived from an EMBL/GenBank/DDBJ whole genome shotgun (WGS) entry which is preliminary data.</text>
</comment>
<dbReference type="InterPro" id="IPR029063">
    <property type="entry name" value="SAM-dependent_MTases_sf"/>
</dbReference>
<evidence type="ECO:0000313" key="3">
    <source>
        <dbReference type="EMBL" id="MVU79929.1"/>
    </source>
</evidence>
<gene>
    <name evidence="3" type="ORF">GPX89_22125</name>
</gene>
<dbReference type="CDD" id="cd02440">
    <property type="entry name" value="AdoMet_MTases"/>
    <property type="match status" value="1"/>
</dbReference>
<organism evidence="3 4">
    <name type="scientific">Nocardia terrae</name>
    <dbReference type="NCBI Taxonomy" id="2675851"/>
    <lineage>
        <taxon>Bacteria</taxon>
        <taxon>Bacillati</taxon>
        <taxon>Actinomycetota</taxon>
        <taxon>Actinomycetes</taxon>
        <taxon>Mycobacteriales</taxon>
        <taxon>Nocardiaceae</taxon>
        <taxon>Nocardia</taxon>
    </lineage>
</organism>
<name>A0A7K1V0G8_9NOCA</name>
<dbReference type="InterPro" id="IPR041698">
    <property type="entry name" value="Methyltransf_25"/>
</dbReference>
<keyword evidence="3" id="KW-0489">Methyltransferase</keyword>
<dbReference type="GO" id="GO:0008168">
    <property type="term" value="F:methyltransferase activity"/>
    <property type="evidence" value="ECO:0007669"/>
    <property type="project" value="UniProtKB-KW"/>
</dbReference>
<keyword evidence="4" id="KW-1185">Reference proteome</keyword>
<dbReference type="Pfam" id="PF13649">
    <property type="entry name" value="Methyltransf_25"/>
    <property type="match status" value="1"/>
</dbReference>
<evidence type="ECO:0000256" key="1">
    <source>
        <dbReference type="SAM" id="MobiDB-lite"/>
    </source>
</evidence>
<accession>A0A7K1V0G8</accession>
<sequence>MGSHSHGQADTHGHQHSHGHGHGHGHTHDGIDWATMIPDLQRDDAMSAAANAEIASRLIDAIHVGPEATVLDIGAGAGGQSVAFARELLAHGGGRLVIVDAVPELLEVARQAVKVALDGDDRVRVETVLADAAAADFGAGLPEADLVWASRSVHHLPDQQAGTARLAGLLRPGGWLALAEGGLAMRCLPWDLGVGTPGLQDRLLALRDAGFAQMRAEITGSTPMPYGWNVALSRAGLEQVTSFSVLTDHPAPPAPAVRESVIAWLSGLTERVGDRVSEADRATLTALLDAGADTYVGAREDIYILGATTVFLGRR</sequence>
<protein>
    <submittedName>
        <fullName evidence="3">Methyltransferase domain-containing protein</fullName>
    </submittedName>
</protein>
<dbReference type="PANTHER" id="PTHR43591">
    <property type="entry name" value="METHYLTRANSFERASE"/>
    <property type="match status" value="1"/>
</dbReference>
<feature type="region of interest" description="Disordered" evidence="1">
    <location>
        <begin position="1"/>
        <end position="30"/>
    </location>
</feature>
<dbReference type="GO" id="GO:0032259">
    <property type="term" value="P:methylation"/>
    <property type="evidence" value="ECO:0007669"/>
    <property type="project" value="UniProtKB-KW"/>
</dbReference>
<dbReference type="Proteomes" id="UP000466794">
    <property type="component" value="Unassembled WGS sequence"/>
</dbReference>